<feature type="transmembrane region" description="Helical" evidence="8">
    <location>
        <begin position="209"/>
        <end position="228"/>
    </location>
</feature>
<name>A0ABX6ENK0_KLUMA</name>
<evidence type="ECO:0000313" key="9">
    <source>
        <dbReference type="EMBL" id="QGN13800.1"/>
    </source>
</evidence>
<dbReference type="PANTHER" id="PTHR35779">
    <property type="entry name" value="PH-RESPONSE REGULATOR PROTEIN PALH/RIM21"/>
    <property type="match status" value="1"/>
</dbReference>
<comment type="subcellular location">
    <subcellularLocation>
        <location evidence="1">Membrane</location>
        <topology evidence="1">Multi-pass membrane protein</topology>
    </subcellularLocation>
</comment>
<dbReference type="Proteomes" id="UP000422736">
    <property type="component" value="Chromosome 1"/>
</dbReference>
<evidence type="ECO:0000256" key="8">
    <source>
        <dbReference type="SAM" id="Phobius"/>
    </source>
</evidence>
<evidence type="ECO:0000256" key="4">
    <source>
        <dbReference type="ARBA" id="ARBA00023136"/>
    </source>
</evidence>
<protein>
    <recommendedName>
        <fullName evidence="6">pH-response regulator protein palH/RIM21</fullName>
    </recommendedName>
</protein>
<dbReference type="EMBL" id="CP015054">
    <property type="protein sequence ID" value="QGN13800.1"/>
    <property type="molecule type" value="Genomic_DNA"/>
</dbReference>
<comment type="similarity">
    <text evidence="5">Belongs to the palH/RIM21 family.</text>
</comment>
<feature type="compositionally biased region" description="Polar residues" evidence="7">
    <location>
        <begin position="569"/>
        <end position="586"/>
    </location>
</feature>
<gene>
    <name evidence="9" type="primary">RIM21</name>
    <name evidence="9" type="ORF">FIM1_446</name>
</gene>
<feature type="region of interest" description="Disordered" evidence="7">
    <location>
        <begin position="569"/>
        <end position="601"/>
    </location>
</feature>
<dbReference type="Pfam" id="PF08733">
    <property type="entry name" value="PalH"/>
    <property type="match status" value="1"/>
</dbReference>
<keyword evidence="10" id="KW-1185">Reference proteome</keyword>
<feature type="compositionally biased region" description="Acidic residues" evidence="7">
    <location>
        <begin position="405"/>
        <end position="416"/>
    </location>
</feature>
<feature type="transmembrane region" description="Helical" evidence="8">
    <location>
        <begin position="129"/>
        <end position="146"/>
    </location>
</feature>
<accession>A0ABX6ENK0</accession>
<evidence type="ECO:0000256" key="7">
    <source>
        <dbReference type="SAM" id="MobiDB-lite"/>
    </source>
</evidence>
<keyword evidence="2 8" id="KW-0812">Transmembrane</keyword>
<feature type="transmembrane region" description="Helical" evidence="8">
    <location>
        <begin position="92"/>
        <end position="117"/>
    </location>
</feature>
<keyword evidence="4 8" id="KW-0472">Membrane</keyword>
<evidence type="ECO:0000256" key="2">
    <source>
        <dbReference type="ARBA" id="ARBA00022692"/>
    </source>
</evidence>
<sequence>MAVRSRWRFQAPSRTYTSCEGTWLDDGVIVWSKLPGVFEHVKSAFFKSRCFDSSPVYSSFVELQDGCPFLPLIDYDWHRYITEDSYKGPFKYSIYAIVYSVTVNFIITVFLTVIVFINIPTKPSRKASYILKLGALLASMNLWIFVARVSKKTADTYTRYGYVSSNAFLNLLWDDKAFAIIDLVVVFLLQISQLQIVMRFFDRMLERRLVFYFGLFLILLTQLLWVIPTFSPTNENGMDSDIDILPPFVYLFRITLATCYASVVCFHISVKRHVCFRGRMIFLTVLTIATVLLHPAFFIIDVSNVWIDDLSEIFNTTCYLASTVIVLEWTNRTHTMERKIQASSILGRPIYEDEEQNFHFAIYALRMQNAMNSYKIHGNNGENHSVNDEYESINNYNNSNYDDNDHYDDDGGDDGESGSYGGNNGDSIMGNRVEHHDNIERTAHLQDAKGMETVINNNVLSNLSSSSRRSSVSAPTRYDIPIIHSQQGEANITQFKRPETFWNKCHHVLDSIIYYADNIMVNGLAGPKTFDSSNDSSDRMYKVERVRKTIGLDEPENVYLYRKVNVSSGSESVDTELQAQDYSQVGPSNPMPSSSSSYPHN</sequence>
<feature type="region of interest" description="Disordered" evidence="7">
    <location>
        <begin position="382"/>
        <end position="431"/>
    </location>
</feature>
<feature type="transmembrane region" description="Helical" evidence="8">
    <location>
        <begin position="248"/>
        <end position="268"/>
    </location>
</feature>
<proteinExistence type="inferred from homology"/>
<evidence type="ECO:0000313" key="10">
    <source>
        <dbReference type="Proteomes" id="UP000422736"/>
    </source>
</evidence>
<reference evidence="9 10" key="2">
    <citation type="submission" date="2019-11" db="EMBL/GenBank/DDBJ databases">
        <authorList>
            <person name="Lu H."/>
        </authorList>
    </citation>
    <scope>NUCLEOTIDE SEQUENCE [LARGE SCALE GENOMIC DNA]</scope>
    <source>
        <strain evidence="9 10">FIM1</strain>
    </source>
</reference>
<evidence type="ECO:0000256" key="5">
    <source>
        <dbReference type="ARBA" id="ARBA00038109"/>
    </source>
</evidence>
<feature type="transmembrane region" description="Helical" evidence="8">
    <location>
        <begin position="280"/>
        <end position="300"/>
    </location>
</feature>
<evidence type="ECO:0000256" key="1">
    <source>
        <dbReference type="ARBA" id="ARBA00004141"/>
    </source>
</evidence>
<evidence type="ECO:0000256" key="3">
    <source>
        <dbReference type="ARBA" id="ARBA00022989"/>
    </source>
</evidence>
<reference evidence="9 10" key="1">
    <citation type="submission" date="2016-03" db="EMBL/GenBank/DDBJ databases">
        <title>How can Kluyveromyces marxianus grow so fast - potential evolutionary course in Saccharomyces Complex revealed by comparative genomics.</title>
        <authorList>
            <person name="Mo W."/>
            <person name="Lu W."/>
            <person name="Yang X."/>
            <person name="Qi J."/>
            <person name="Lv H."/>
        </authorList>
    </citation>
    <scope>NUCLEOTIDE SEQUENCE [LARGE SCALE GENOMIC DNA]</scope>
    <source>
        <strain evidence="9 10">FIM1</strain>
    </source>
</reference>
<organism evidence="9 10">
    <name type="scientific">Kluyveromyces marxianus</name>
    <name type="common">Yeast</name>
    <name type="synonym">Candida kefyr</name>
    <dbReference type="NCBI Taxonomy" id="4911"/>
    <lineage>
        <taxon>Eukaryota</taxon>
        <taxon>Fungi</taxon>
        <taxon>Dikarya</taxon>
        <taxon>Ascomycota</taxon>
        <taxon>Saccharomycotina</taxon>
        <taxon>Saccharomycetes</taxon>
        <taxon>Saccharomycetales</taxon>
        <taxon>Saccharomycetaceae</taxon>
        <taxon>Kluyveromyces</taxon>
    </lineage>
</organism>
<feature type="compositionally biased region" description="Low complexity" evidence="7">
    <location>
        <begin position="587"/>
        <end position="601"/>
    </location>
</feature>
<feature type="compositionally biased region" description="Low complexity" evidence="7">
    <location>
        <begin position="392"/>
        <end position="401"/>
    </location>
</feature>
<dbReference type="InterPro" id="IPR014844">
    <property type="entry name" value="PalH"/>
</dbReference>
<evidence type="ECO:0000256" key="6">
    <source>
        <dbReference type="ARBA" id="ARBA00040155"/>
    </source>
</evidence>
<dbReference type="PANTHER" id="PTHR35779:SF1">
    <property type="entry name" value="PH-RESPONSE REGULATOR PROTEIN PALH_RIM21"/>
    <property type="match status" value="1"/>
</dbReference>
<keyword evidence="3 8" id="KW-1133">Transmembrane helix</keyword>